<dbReference type="Pfam" id="PF09836">
    <property type="entry name" value="DUF2063"/>
    <property type="match status" value="1"/>
</dbReference>
<name>A0A2G4YN43_9PROT</name>
<evidence type="ECO:0000313" key="3">
    <source>
        <dbReference type="Proteomes" id="UP000229730"/>
    </source>
</evidence>
<feature type="domain" description="Putative DNA-binding" evidence="1">
    <location>
        <begin position="17"/>
        <end position="108"/>
    </location>
</feature>
<sequence>MAVKTFRKSKIMSVGNFQHRFTRSILEGDTGLVSDAIVPAGLPVEDRLNIYCNNSFITLGAALAQNFPVLYRLVGQVFFDQLARRYIRVCPPKSPILMTYGAEMANFLCSVPEVEGLPYLSDVARFEHQWNSTFNGPDASGFGVARLNEIAPEKFNDLVFRFLPNMGMLHSVYPILDIWLANQEDSPLGVEINLDQGESYLVVFRRELEVEVMRLDEAGYELVKRLAAGETLGQAGTQVMDLYTDFSLEVALQAILQADLIDGFMIK</sequence>
<dbReference type="AlphaFoldDB" id="A0A2G4YN43"/>
<dbReference type="InterPro" id="IPR044922">
    <property type="entry name" value="DUF2063_N_sf"/>
</dbReference>
<proteinExistence type="predicted"/>
<comment type="caution">
    <text evidence="2">The sequence shown here is derived from an EMBL/GenBank/DDBJ whole genome shotgun (WGS) entry which is preliminary data.</text>
</comment>
<reference evidence="2 3" key="1">
    <citation type="submission" date="2017-10" db="EMBL/GenBank/DDBJ databases">
        <title>Frigbacter circumglobatus gen. nov. sp. nov., isolated from sediment cultured in situ.</title>
        <authorList>
            <person name="Zhao Z."/>
        </authorList>
    </citation>
    <scope>NUCLEOTIDE SEQUENCE [LARGE SCALE GENOMIC DNA]</scope>
    <source>
        <strain evidence="2 3">ZYL</strain>
    </source>
</reference>
<dbReference type="EMBL" id="PDEM01000031">
    <property type="protein sequence ID" value="PHZ83744.1"/>
    <property type="molecule type" value="Genomic_DNA"/>
</dbReference>
<accession>A0A2G4YN43</accession>
<protein>
    <recommendedName>
        <fullName evidence="1">Putative DNA-binding domain-containing protein</fullName>
    </recommendedName>
</protein>
<gene>
    <name evidence="2" type="ORF">CRD36_15370</name>
</gene>
<evidence type="ECO:0000313" key="2">
    <source>
        <dbReference type="EMBL" id="PHZ83744.1"/>
    </source>
</evidence>
<dbReference type="Gene3D" id="1.10.150.690">
    <property type="entry name" value="DUF2063"/>
    <property type="match status" value="1"/>
</dbReference>
<evidence type="ECO:0000259" key="1">
    <source>
        <dbReference type="Pfam" id="PF09836"/>
    </source>
</evidence>
<dbReference type="InterPro" id="IPR018640">
    <property type="entry name" value="DUF2063"/>
</dbReference>
<keyword evidence="3" id="KW-1185">Reference proteome</keyword>
<organism evidence="2 3">
    <name type="scientific">Paremcibacter congregatus</name>
    <dbReference type="NCBI Taxonomy" id="2043170"/>
    <lineage>
        <taxon>Bacteria</taxon>
        <taxon>Pseudomonadati</taxon>
        <taxon>Pseudomonadota</taxon>
        <taxon>Alphaproteobacteria</taxon>
        <taxon>Emcibacterales</taxon>
        <taxon>Emcibacteraceae</taxon>
        <taxon>Paremcibacter</taxon>
    </lineage>
</organism>
<dbReference type="OrthoDB" id="4146344at2"/>
<dbReference type="InParanoid" id="A0A2G4YN43"/>
<dbReference type="Proteomes" id="UP000229730">
    <property type="component" value="Unassembled WGS sequence"/>
</dbReference>